<dbReference type="OrthoDB" id="341477at2759"/>
<dbReference type="InterPro" id="IPR015222">
    <property type="entry name" value="Tam41"/>
</dbReference>
<evidence type="ECO:0000256" key="14">
    <source>
        <dbReference type="ARBA" id="ARBA00023128"/>
    </source>
</evidence>
<evidence type="ECO:0000256" key="7">
    <source>
        <dbReference type="ARBA" id="ARBA00018337"/>
    </source>
</evidence>
<dbReference type="GO" id="GO:0005743">
    <property type="term" value="C:mitochondrial inner membrane"/>
    <property type="evidence" value="ECO:0007669"/>
    <property type="project" value="UniProtKB-SubCell"/>
</dbReference>
<evidence type="ECO:0000256" key="1">
    <source>
        <dbReference type="ARBA" id="ARBA00001946"/>
    </source>
</evidence>
<evidence type="ECO:0000256" key="17">
    <source>
        <dbReference type="ARBA" id="ARBA00023264"/>
    </source>
</evidence>
<dbReference type="HOGENOM" id="CLU_030279_2_0_1"/>
<keyword evidence="13" id="KW-0443">Lipid metabolism</keyword>
<evidence type="ECO:0000256" key="9">
    <source>
        <dbReference type="ARBA" id="ARBA00022679"/>
    </source>
</evidence>
<dbReference type="AlphaFoldDB" id="I2GW39"/>
<protein>
    <recommendedName>
        <fullName evidence="7">Phosphatidate cytidylyltransferase, mitochondrial</fullName>
        <ecNumber evidence="6">2.7.7.41</ecNumber>
    </recommendedName>
    <alternativeName>
        <fullName evidence="18">CDP-diacylglycerol synthase</fullName>
    </alternativeName>
</protein>
<dbReference type="EMBL" id="HE806316">
    <property type="protein sequence ID" value="CCH58341.1"/>
    <property type="molecule type" value="Genomic_DNA"/>
</dbReference>
<dbReference type="GeneID" id="14493694"/>
<dbReference type="InParanoid" id="I2GW39"/>
<organism evidence="19 20">
    <name type="scientific">Henningerozyma blattae (strain ATCC 34711 / CBS 6284 / DSM 70876 / NBRC 10599 / NRRL Y-10934 / UCD 77-7)</name>
    <name type="common">Yeast</name>
    <name type="synonym">Tetrapisispora blattae</name>
    <dbReference type="NCBI Taxonomy" id="1071380"/>
    <lineage>
        <taxon>Eukaryota</taxon>
        <taxon>Fungi</taxon>
        <taxon>Dikarya</taxon>
        <taxon>Ascomycota</taxon>
        <taxon>Saccharomycotina</taxon>
        <taxon>Saccharomycetes</taxon>
        <taxon>Saccharomycetales</taxon>
        <taxon>Saccharomycetaceae</taxon>
        <taxon>Henningerozyma</taxon>
    </lineage>
</organism>
<dbReference type="OMA" id="LNMRQNP"/>
<dbReference type="EC" id="2.7.7.41" evidence="6"/>
<keyword evidence="14" id="KW-0496">Mitochondrion</keyword>
<name>I2GW39_HENB6</name>
<keyword evidence="11" id="KW-0999">Mitochondrion inner membrane</keyword>
<dbReference type="UniPathway" id="UPA00557">
    <property type="reaction ID" value="UER00614"/>
</dbReference>
<keyword evidence="10" id="KW-0548">Nucleotidyltransferase</keyword>
<keyword evidence="15" id="KW-0472">Membrane</keyword>
<dbReference type="KEGG" id="tbl:TBLA_0A05480"/>
<evidence type="ECO:0000256" key="2">
    <source>
        <dbReference type="ARBA" id="ARBA00004443"/>
    </source>
</evidence>
<dbReference type="GO" id="GO:0004605">
    <property type="term" value="F:phosphatidate cytidylyltransferase activity"/>
    <property type="evidence" value="ECO:0007669"/>
    <property type="project" value="UniProtKB-EC"/>
</dbReference>
<evidence type="ECO:0000313" key="20">
    <source>
        <dbReference type="Proteomes" id="UP000002866"/>
    </source>
</evidence>
<accession>I2GW39</accession>
<reference evidence="19 20" key="1">
    <citation type="journal article" date="2011" name="Proc. Natl. Acad. Sci. U.S.A.">
        <title>Evolutionary erosion of yeast sex chromosomes by mating-type switching accidents.</title>
        <authorList>
            <person name="Gordon J.L."/>
            <person name="Armisen D."/>
            <person name="Proux-Wera E."/>
            <person name="Oheigeartaigh S.S."/>
            <person name="Byrne K.P."/>
            <person name="Wolfe K.H."/>
        </authorList>
    </citation>
    <scope>NUCLEOTIDE SEQUENCE [LARGE SCALE GENOMIC DNA]</scope>
    <source>
        <strain evidence="20">ATCC 34711 / CBS 6284 / DSM 70876 / NBRC 10599 / NRRL Y-10934 / UCD 77-7</strain>
    </source>
</reference>
<comment type="pathway">
    <text evidence="3">Phospholipid metabolism; CDP-diacylglycerol biosynthesis; CDP-diacylglycerol from sn-glycerol 3-phosphate: step 3/3.</text>
</comment>
<dbReference type="GO" id="GO:0005759">
    <property type="term" value="C:mitochondrial matrix"/>
    <property type="evidence" value="ECO:0007669"/>
    <property type="project" value="EnsemblFungi"/>
</dbReference>
<evidence type="ECO:0000256" key="6">
    <source>
        <dbReference type="ARBA" id="ARBA00012487"/>
    </source>
</evidence>
<dbReference type="eggNOG" id="KOG2986">
    <property type="taxonomic scope" value="Eukaryota"/>
</dbReference>
<dbReference type="FunCoup" id="I2GW39">
    <property type="interactions" value="375"/>
</dbReference>
<dbReference type="PIRSF" id="PIRSF028840">
    <property type="entry name" value="Mmp37"/>
    <property type="match status" value="1"/>
</dbReference>
<evidence type="ECO:0000256" key="18">
    <source>
        <dbReference type="ARBA" id="ARBA00029893"/>
    </source>
</evidence>
<dbReference type="PANTHER" id="PTHR13619:SF0">
    <property type="entry name" value="PHOSPHATIDATE CYTIDYLYLTRANSFERASE, MITOCHONDRIAL"/>
    <property type="match status" value="1"/>
</dbReference>
<comment type="pathway">
    <text evidence="4">Lipid metabolism.</text>
</comment>
<proteinExistence type="inferred from homology"/>
<evidence type="ECO:0000256" key="12">
    <source>
        <dbReference type="ARBA" id="ARBA00022842"/>
    </source>
</evidence>
<evidence type="ECO:0000256" key="15">
    <source>
        <dbReference type="ARBA" id="ARBA00023136"/>
    </source>
</evidence>
<dbReference type="PANTHER" id="PTHR13619">
    <property type="entry name" value="PHOSPHATIDATE CYTIDYLYLTRANSFERASE, MITOCHONDRIAL"/>
    <property type="match status" value="1"/>
</dbReference>
<evidence type="ECO:0000313" key="19">
    <source>
        <dbReference type="EMBL" id="CCH58341.1"/>
    </source>
</evidence>
<dbReference type="GO" id="GO:0016024">
    <property type="term" value="P:CDP-diacylglycerol biosynthetic process"/>
    <property type="evidence" value="ECO:0007669"/>
    <property type="project" value="UniProtKB-UniPathway"/>
</dbReference>
<dbReference type="RefSeq" id="XP_004177860.1">
    <property type="nucleotide sequence ID" value="XM_004177812.1"/>
</dbReference>
<keyword evidence="9" id="KW-0808">Transferase</keyword>
<keyword evidence="8" id="KW-0444">Lipid biosynthesis</keyword>
<evidence type="ECO:0000256" key="8">
    <source>
        <dbReference type="ARBA" id="ARBA00022516"/>
    </source>
</evidence>
<gene>
    <name evidence="19" type="primary">TBLA0A05480</name>
    <name evidence="19" type="ORF">TBLA_0A05480</name>
</gene>
<dbReference type="GO" id="GO:0032049">
    <property type="term" value="P:cardiolipin biosynthetic process"/>
    <property type="evidence" value="ECO:0007669"/>
    <property type="project" value="EnsemblFungi"/>
</dbReference>
<evidence type="ECO:0000256" key="3">
    <source>
        <dbReference type="ARBA" id="ARBA00005119"/>
    </source>
</evidence>
<dbReference type="STRING" id="1071380.I2GW39"/>
<comment type="cofactor">
    <cofactor evidence="1">
        <name>Mg(2+)</name>
        <dbReference type="ChEBI" id="CHEBI:18420"/>
    </cofactor>
</comment>
<keyword evidence="17" id="KW-1208">Phospholipid metabolism</keyword>
<evidence type="ECO:0000256" key="4">
    <source>
        <dbReference type="ARBA" id="ARBA00005189"/>
    </source>
</evidence>
<keyword evidence="16" id="KW-0594">Phospholipid biosynthesis</keyword>
<keyword evidence="20" id="KW-1185">Reference proteome</keyword>
<comment type="similarity">
    <text evidence="5">Belongs to the TAM41 family.</text>
</comment>
<dbReference type="Proteomes" id="UP000002866">
    <property type="component" value="Chromosome 1"/>
</dbReference>
<evidence type="ECO:0000256" key="11">
    <source>
        <dbReference type="ARBA" id="ARBA00022792"/>
    </source>
</evidence>
<comment type="subcellular location">
    <subcellularLocation>
        <location evidence="2">Mitochondrion inner membrane</location>
        <topology evidence="2">Peripheral membrane protein</topology>
        <orientation evidence="2">Matrix side</orientation>
    </subcellularLocation>
</comment>
<evidence type="ECO:0000256" key="16">
    <source>
        <dbReference type="ARBA" id="ARBA00023209"/>
    </source>
</evidence>
<dbReference type="Pfam" id="PF09139">
    <property type="entry name" value="Tam41_Mmp37"/>
    <property type="match status" value="2"/>
</dbReference>
<evidence type="ECO:0000256" key="10">
    <source>
        <dbReference type="ARBA" id="ARBA00022695"/>
    </source>
</evidence>
<evidence type="ECO:0000256" key="5">
    <source>
        <dbReference type="ARBA" id="ARBA00005458"/>
    </source>
</evidence>
<keyword evidence="12" id="KW-0460">Magnesium</keyword>
<sequence>MIVNSKRIGILKKLAIIFSKRKYTKIPDNQLIKLDNETEHQLAGIVNSFDAPIQYSFAYGSGIFKQAGYSEKHKPQIDIILAVSDTNQFHSINLQQNSNHYSTLKYFNGTLINKFQNLGAGIYFNPFVTINGVNVKYGVISVSNLIKDLSDWETFYVAGRLQKPVKIIKNDPQIQYLNQLNLKGAATLAKYISLKNSEDGKIDEFKFYENITGLSYFGDFRFKLGGENPNKVHNIVISNFEYFQRYYKPIYEDIVLNDSFYLPDGITLDNAKHIIRQRTRKFSASQAVKGIFTAGITKSVKYAWAKRLKALQGRMQ</sequence>
<evidence type="ECO:0000256" key="13">
    <source>
        <dbReference type="ARBA" id="ARBA00023098"/>
    </source>
</evidence>